<sequence length="29" mass="2823">MEPGPLFATAFAISLPAPRAAPEATPAAG</sequence>
<accession>A0ABT9MQD9</accession>
<reference evidence="1 2" key="1">
    <citation type="submission" date="2023-07" db="EMBL/GenBank/DDBJ databases">
        <title>Sequencing the genomes of 1000 actinobacteria strains.</title>
        <authorList>
            <person name="Klenk H.-P."/>
        </authorList>
    </citation>
    <scope>NUCLEOTIDE SEQUENCE [LARGE SCALE GENOMIC DNA]</scope>
    <source>
        <strain evidence="1 2">DSM 44710</strain>
    </source>
</reference>
<evidence type="ECO:0000313" key="2">
    <source>
        <dbReference type="Proteomes" id="UP001240984"/>
    </source>
</evidence>
<organism evidence="1 2">
    <name type="scientific">Catenuloplanes nepalensis</name>
    <dbReference type="NCBI Taxonomy" id="587533"/>
    <lineage>
        <taxon>Bacteria</taxon>
        <taxon>Bacillati</taxon>
        <taxon>Actinomycetota</taxon>
        <taxon>Actinomycetes</taxon>
        <taxon>Micromonosporales</taxon>
        <taxon>Micromonosporaceae</taxon>
        <taxon>Catenuloplanes</taxon>
    </lineage>
</organism>
<gene>
    <name evidence="1" type="ORF">J2S43_002144</name>
</gene>
<comment type="caution">
    <text evidence="1">The sequence shown here is derived from an EMBL/GenBank/DDBJ whole genome shotgun (WGS) entry which is preliminary data.</text>
</comment>
<evidence type="ECO:0000313" key="1">
    <source>
        <dbReference type="EMBL" id="MDP9793632.1"/>
    </source>
</evidence>
<dbReference type="EMBL" id="JAUSRA010000001">
    <property type="protein sequence ID" value="MDP9793632.1"/>
    <property type="molecule type" value="Genomic_DNA"/>
</dbReference>
<protein>
    <submittedName>
        <fullName evidence="1">Uncharacterized protein</fullName>
    </submittedName>
</protein>
<name>A0ABT9MQD9_9ACTN</name>
<dbReference type="Proteomes" id="UP001240984">
    <property type="component" value="Unassembled WGS sequence"/>
</dbReference>
<proteinExistence type="predicted"/>
<keyword evidence="2" id="KW-1185">Reference proteome</keyword>